<proteinExistence type="predicted"/>
<protein>
    <submittedName>
        <fullName evidence="1">5'-nucleotidase</fullName>
    </submittedName>
</protein>
<dbReference type="GO" id="GO:0000287">
    <property type="term" value="F:magnesium ion binding"/>
    <property type="evidence" value="ECO:0007669"/>
    <property type="project" value="InterPro"/>
</dbReference>
<dbReference type="AlphaFoldDB" id="A0A6I1EWM0"/>
<dbReference type="Proteomes" id="UP000430564">
    <property type="component" value="Unassembled WGS sequence"/>
</dbReference>
<reference evidence="1 2" key="1">
    <citation type="submission" date="2019-10" db="EMBL/GenBank/DDBJ databases">
        <title>Genome diversity of Sutterella seckii.</title>
        <authorList>
            <person name="Chaplin A.V."/>
            <person name="Sokolova S.R."/>
            <person name="Mosin K.A."/>
            <person name="Ivanova E.L."/>
            <person name="Kochetkova T.O."/>
            <person name="Goltsov A.Y."/>
            <person name="Trofimov D.Y."/>
            <person name="Efimov B.A."/>
        </authorList>
    </citation>
    <scope>NUCLEOTIDE SEQUENCE [LARGE SCALE GENOMIC DNA]</scope>
    <source>
        <strain evidence="1 2">ASD393</strain>
    </source>
</reference>
<dbReference type="Pfam" id="PF06189">
    <property type="entry name" value="5-nucleotidase"/>
    <property type="match status" value="1"/>
</dbReference>
<dbReference type="InterPro" id="IPR010394">
    <property type="entry name" value="5-nucleotidase"/>
</dbReference>
<dbReference type="GO" id="GO:0005737">
    <property type="term" value="C:cytoplasm"/>
    <property type="evidence" value="ECO:0007669"/>
    <property type="project" value="InterPro"/>
</dbReference>
<comment type="caution">
    <text evidence="1">The sequence shown here is derived from an EMBL/GenBank/DDBJ whole genome shotgun (WGS) entry which is preliminary data.</text>
</comment>
<name>A0A6I1EWM0_9BURK</name>
<dbReference type="PANTHER" id="PTHR31367:SF5">
    <property type="entry name" value="CYTOSOLIC 5'-NUCLEOTIDASE 1A"/>
    <property type="match status" value="1"/>
</dbReference>
<organism evidence="1 2">
    <name type="scientific">Sutterella seckii</name>
    <dbReference type="NCBI Taxonomy" id="1944635"/>
    <lineage>
        <taxon>Bacteria</taxon>
        <taxon>Pseudomonadati</taxon>
        <taxon>Pseudomonadota</taxon>
        <taxon>Betaproteobacteria</taxon>
        <taxon>Burkholderiales</taxon>
        <taxon>Sutterellaceae</taxon>
        <taxon>Sutterella</taxon>
    </lineage>
</organism>
<evidence type="ECO:0000313" key="1">
    <source>
        <dbReference type="EMBL" id="KAB7663279.1"/>
    </source>
</evidence>
<dbReference type="GO" id="GO:0008253">
    <property type="term" value="F:5'-nucleotidase activity"/>
    <property type="evidence" value="ECO:0007669"/>
    <property type="project" value="InterPro"/>
</dbReference>
<dbReference type="PANTHER" id="PTHR31367">
    <property type="entry name" value="CYTOSOLIC 5'-NUCLEOTIDASE 1 FAMILY MEMBER"/>
    <property type="match status" value="1"/>
</dbReference>
<dbReference type="EMBL" id="WEHX01000001">
    <property type="protein sequence ID" value="KAB7663279.1"/>
    <property type="molecule type" value="Genomic_DNA"/>
</dbReference>
<sequence length="310" mass="34776">MTAPTEQLVVAVSSRALFDLEKEHQLFETQGYEAFRDFQVRKKDEPLKPGVAFPFVKRFLGLNKLFPNQEPFRVVALSRNSPETARRFFNSCRHYQLPIHAGAFTSGQSTFPYISAFKVSLFLSANAVNVSQAIEAGLPGGLVLPNRMADDSDDDDPTLRIAFDFDGVLADDESERCYQKEGLSAFHKNEMEKAETPHAPGPLRDLFARLSAFQRLDYQTRGSKDPYFKPAIRISIVTSRGAPSEERLITTLKSFGMSAAELFLLDGLDKGSILEAIRPHIFFDDQARNLEKMQAQIPSVLVPFGIHNEQ</sequence>
<dbReference type="GO" id="GO:0000166">
    <property type="term" value="F:nucleotide binding"/>
    <property type="evidence" value="ECO:0007669"/>
    <property type="project" value="InterPro"/>
</dbReference>
<evidence type="ECO:0000313" key="2">
    <source>
        <dbReference type="Proteomes" id="UP000430564"/>
    </source>
</evidence>
<dbReference type="GO" id="GO:0009117">
    <property type="term" value="P:nucleotide metabolic process"/>
    <property type="evidence" value="ECO:0007669"/>
    <property type="project" value="InterPro"/>
</dbReference>
<dbReference type="OrthoDB" id="9778569at2"/>
<accession>A0A6I1EWM0</accession>
<dbReference type="RefSeq" id="WP_152157215.1">
    <property type="nucleotide sequence ID" value="NZ_WEHX01000001.1"/>
</dbReference>
<gene>
    <name evidence="1" type="ORF">GBM95_00075</name>
</gene>